<gene>
    <name evidence="1" type="ORF">PACLA_8A086777</name>
</gene>
<protein>
    <submittedName>
        <fullName evidence="1">Uncharacterized protein</fullName>
    </submittedName>
</protein>
<sequence length="277" mass="32430">MWLKGDLSGTRDLMLYDKNTPSYCLVGLTTSYQAHDDEDDEESRSDKTFYIIPAEWMHYVYVRYENDSWSMYLAATTFCCRQILVRGTVMVARRENISIKSEYAMVDKCYVPFKNYFHIGIGQCSSEVHDVLADVGIIVNGEQLYNRACLLAHPYGKEREMSSRTYYFESVSPLFEHVKWDSLMKLLNEMGMVYFKYLQYGLKLCVKIVGIVQFVDRVSIRKLHAAMLNVQFQTSFLQRVQLPMALPHLRIWLLCLLHDLPESEIKEWRICIGWAKS</sequence>
<evidence type="ECO:0000313" key="1">
    <source>
        <dbReference type="EMBL" id="CAB3996210.1"/>
    </source>
</evidence>
<reference evidence="1" key="1">
    <citation type="submission" date="2020-04" db="EMBL/GenBank/DDBJ databases">
        <authorList>
            <person name="Alioto T."/>
            <person name="Alioto T."/>
            <person name="Gomez Garrido J."/>
        </authorList>
    </citation>
    <scope>NUCLEOTIDE SEQUENCE</scope>
    <source>
        <strain evidence="1">A484AB</strain>
    </source>
</reference>
<dbReference type="Proteomes" id="UP001152795">
    <property type="component" value="Unassembled WGS sequence"/>
</dbReference>
<accession>A0A7D9I360</accession>
<dbReference type="AlphaFoldDB" id="A0A7D9I360"/>
<organism evidence="1 2">
    <name type="scientific">Paramuricea clavata</name>
    <name type="common">Red gorgonian</name>
    <name type="synonym">Violescent sea-whip</name>
    <dbReference type="NCBI Taxonomy" id="317549"/>
    <lineage>
        <taxon>Eukaryota</taxon>
        <taxon>Metazoa</taxon>
        <taxon>Cnidaria</taxon>
        <taxon>Anthozoa</taxon>
        <taxon>Octocorallia</taxon>
        <taxon>Malacalcyonacea</taxon>
        <taxon>Plexauridae</taxon>
        <taxon>Paramuricea</taxon>
    </lineage>
</organism>
<evidence type="ECO:0000313" key="2">
    <source>
        <dbReference type="Proteomes" id="UP001152795"/>
    </source>
</evidence>
<dbReference type="EMBL" id="CACRXK020002823">
    <property type="protein sequence ID" value="CAB3996210.1"/>
    <property type="molecule type" value="Genomic_DNA"/>
</dbReference>
<comment type="caution">
    <text evidence="1">The sequence shown here is derived from an EMBL/GenBank/DDBJ whole genome shotgun (WGS) entry which is preliminary data.</text>
</comment>
<keyword evidence="2" id="KW-1185">Reference proteome</keyword>
<proteinExistence type="predicted"/>
<name>A0A7D9I360_PARCT</name>